<evidence type="ECO:0000313" key="1">
    <source>
        <dbReference type="EMBL" id="KAK9688030.1"/>
    </source>
</evidence>
<proteinExistence type="predicted"/>
<sequence>MDCDHANGHRGEYKMSDILLMKEKNGNICYQLRFPNSISKGDFLEATGNPYLLVPCLSPASDLSTSS</sequence>
<accession>A0AAW1IEU8</accession>
<evidence type="ECO:0000313" key="2">
    <source>
        <dbReference type="Proteomes" id="UP001458880"/>
    </source>
</evidence>
<dbReference type="AlphaFoldDB" id="A0AAW1IEU8"/>
<protein>
    <submittedName>
        <fullName evidence="1">Uncharacterized protein</fullName>
    </submittedName>
</protein>
<dbReference type="Proteomes" id="UP001458880">
    <property type="component" value="Unassembled WGS sequence"/>
</dbReference>
<name>A0AAW1IEU8_POPJA</name>
<reference evidence="1 2" key="1">
    <citation type="journal article" date="2024" name="BMC Genomics">
        <title>De novo assembly and annotation of Popillia japonica's genome with initial clues to its potential as an invasive pest.</title>
        <authorList>
            <person name="Cucini C."/>
            <person name="Boschi S."/>
            <person name="Funari R."/>
            <person name="Cardaioli E."/>
            <person name="Iannotti N."/>
            <person name="Marturano G."/>
            <person name="Paoli F."/>
            <person name="Bruttini M."/>
            <person name="Carapelli A."/>
            <person name="Frati F."/>
            <person name="Nardi F."/>
        </authorList>
    </citation>
    <scope>NUCLEOTIDE SEQUENCE [LARGE SCALE GENOMIC DNA]</scope>
    <source>
        <strain evidence="1">DMR45628</strain>
    </source>
</reference>
<keyword evidence="2" id="KW-1185">Reference proteome</keyword>
<organism evidence="1 2">
    <name type="scientific">Popillia japonica</name>
    <name type="common">Japanese beetle</name>
    <dbReference type="NCBI Taxonomy" id="7064"/>
    <lineage>
        <taxon>Eukaryota</taxon>
        <taxon>Metazoa</taxon>
        <taxon>Ecdysozoa</taxon>
        <taxon>Arthropoda</taxon>
        <taxon>Hexapoda</taxon>
        <taxon>Insecta</taxon>
        <taxon>Pterygota</taxon>
        <taxon>Neoptera</taxon>
        <taxon>Endopterygota</taxon>
        <taxon>Coleoptera</taxon>
        <taxon>Polyphaga</taxon>
        <taxon>Scarabaeiformia</taxon>
        <taxon>Scarabaeidae</taxon>
        <taxon>Rutelinae</taxon>
        <taxon>Popillia</taxon>
    </lineage>
</organism>
<dbReference type="EMBL" id="JASPKY010000610">
    <property type="protein sequence ID" value="KAK9688030.1"/>
    <property type="molecule type" value="Genomic_DNA"/>
</dbReference>
<gene>
    <name evidence="1" type="ORF">QE152_g35854</name>
</gene>
<comment type="caution">
    <text evidence="1">The sequence shown here is derived from an EMBL/GenBank/DDBJ whole genome shotgun (WGS) entry which is preliminary data.</text>
</comment>